<feature type="domain" description="MULE transposase" evidence="1">
    <location>
        <begin position="202"/>
        <end position="297"/>
    </location>
</feature>
<organism evidence="2 3">
    <name type="scientific">Brachionus calyciflorus</name>
    <dbReference type="NCBI Taxonomy" id="104777"/>
    <lineage>
        <taxon>Eukaryota</taxon>
        <taxon>Metazoa</taxon>
        <taxon>Spiralia</taxon>
        <taxon>Gnathifera</taxon>
        <taxon>Rotifera</taxon>
        <taxon>Eurotatoria</taxon>
        <taxon>Monogononta</taxon>
        <taxon>Pseudotrocha</taxon>
        <taxon>Ploima</taxon>
        <taxon>Brachionidae</taxon>
        <taxon>Brachionus</taxon>
    </lineage>
</organism>
<dbReference type="PANTHER" id="PTHR47160:SF10">
    <property type="entry name" value="MULE TRANSPOSASE DOMAIN-CONTAINING PROTEIN"/>
    <property type="match status" value="1"/>
</dbReference>
<dbReference type="Proteomes" id="UP000663879">
    <property type="component" value="Unassembled WGS sequence"/>
</dbReference>
<dbReference type="OrthoDB" id="8192602at2759"/>
<evidence type="ECO:0000313" key="3">
    <source>
        <dbReference type="Proteomes" id="UP000663879"/>
    </source>
</evidence>
<comment type="caution">
    <text evidence="2">The sequence shown here is derived from an EMBL/GenBank/DDBJ whole genome shotgun (WGS) entry which is preliminary data.</text>
</comment>
<dbReference type="InterPro" id="IPR018289">
    <property type="entry name" value="MULE_transposase_dom"/>
</dbReference>
<dbReference type="AlphaFoldDB" id="A0A814LS63"/>
<reference evidence="2" key="1">
    <citation type="submission" date="2021-02" db="EMBL/GenBank/DDBJ databases">
        <authorList>
            <person name="Nowell W R."/>
        </authorList>
    </citation>
    <scope>NUCLEOTIDE SEQUENCE</scope>
    <source>
        <strain evidence="2">Ploen Becks lab</strain>
    </source>
</reference>
<accession>A0A814LS63</accession>
<name>A0A814LS63_9BILA</name>
<evidence type="ECO:0000259" key="1">
    <source>
        <dbReference type="Pfam" id="PF10551"/>
    </source>
</evidence>
<dbReference type="PANTHER" id="PTHR47160">
    <property type="entry name" value="PUTATIVE-RELATED"/>
    <property type="match status" value="1"/>
</dbReference>
<sequence length="568" mass="66407">MSNDLILIDRNIENEKNTVNSHSIAYFQYHTYRWREDNSDGTTRYYCTNKTNFKCTACIKTRGEVFICQTGLHFGNKMDDLDVKCLIAEQDLKKMVMGDLSKSIKECYNTIQSDLLKKDISADVVAAKFPSFAKISSTLQKRRRNKQPEVPKDFHNLTITGEYEKTIQGTLFLQYDNKSENKRVMIFVDDATLKILAQAKLWLMDGTFKSAPKKLLQLYTTHAFIEKITIPCCYILTQDKDEKTYRDVFGKLKDIAIERNILLSPKSVMTDFEKASTNAFVYHFHDVELKGCWFHFRQAINRNAGLYGLKQHFREHEYKRFINSLGSLALVSLNLVQDGFNYVRNIMPNDPKCLQLYDYFERQWIKIWNHNDTDVRTNNYVEGFNSALNQQQSNAIVDYSRIKQSQTVRLKSNKEQEKPLTLELIKIDNKNCRNVAEYLSSLWHYVQFPYEIEIVEFPELITCNFQANERQLSTEQPITTSENSTEQPITIQPKIYFLILADVMEEINLDQDSDDESFNYLVSIANREGLNRMYAERAAERTEKEQAINERVNSITSTDIDEEVKKIW</sequence>
<evidence type="ECO:0000313" key="2">
    <source>
        <dbReference type="EMBL" id="CAF1069668.1"/>
    </source>
</evidence>
<dbReference type="EMBL" id="CAJNOC010006074">
    <property type="protein sequence ID" value="CAF1069668.1"/>
    <property type="molecule type" value="Genomic_DNA"/>
</dbReference>
<protein>
    <recommendedName>
        <fullName evidence="1">MULE transposase domain-containing protein</fullName>
    </recommendedName>
</protein>
<gene>
    <name evidence="2" type="ORF">OXX778_LOCUS19661</name>
</gene>
<dbReference type="Pfam" id="PF10551">
    <property type="entry name" value="MULE"/>
    <property type="match status" value="1"/>
</dbReference>
<keyword evidence="3" id="KW-1185">Reference proteome</keyword>
<proteinExistence type="predicted"/>